<feature type="domain" description="ABC transporter" evidence="6">
    <location>
        <begin position="4"/>
        <end position="231"/>
    </location>
</feature>
<dbReference type="PROSITE" id="PS00211">
    <property type="entry name" value="ABC_TRANSPORTER_1"/>
    <property type="match status" value="1"/>
</dbReference>
<evidence type="ECO:0000313" key="8">
    <source>
        <dbReference type="Proteomes" id="UP000808337"/>
    </source>
</evidence>
<evidence type="ECO:0000256" key="4">
    <source>
        <dbReference type="ARBA" id="ARBA00022741"/>
    </source>
</evidence>
<dbReference type="AlphaFoldDB" id="A0A9D7SUW4"/>
<dbReference type="PANTHER" id="PTHR42711">
    <property type="entry name" value="ABC TRANSPORTER ATP-BINDING PROTEIN"/>
    <property type="match status" value="1"/>
</dbReference>
<dbReference type="InterPro" id="IPR003439">
    <property type="entry name" value="ABC_transporter-like_ATP-bd"/>
</dbReference>
<comment type="similarity">
    <text evidence="1">Belongs to the ABC transporter superfamily.</text>
</comment>
<dbReference type="SMART" id="SM00382">
    <property type="entry name" value="AAA"/>
    <property type="match status" value="1"/>
</dbReference>
<dbReference type="GO" id="GO:0005524">
    <property type="term" value="F:ATP binding"/>
    <property type="evidence" value="ECO:0007669"/>
    <property type="project" value="UniProtKB-KW"/>
</dbReference>
<keyword evidence="3" id="KW-0536">Nodulation</keyword>
<dbReference type="PANTHER" id="PTHR42711:SF5">
    <property type="entry name" value="ABC TRANSPORTER ATP-BINDING PROTEIN NATA"/>
    <property type="match status" value="1"/>
</dbReference>
<dbReference type="EMBL" id="JADKGY010000020">
    <property type="protein sequence ID" value="MBK9983537.1"/>
    <property type="molecule type" value="Genomic_DNA"/>
</dbReference>
<evidence type="ECO:0000256" key="2">
    <source>
        <dbReference type="ARBA" id="ARBA00022448"/>
    </source>
</evidence>
<reference evidence="7 8" key="1">
    <citation type="submission" date="2020-10" db="EMBL/GenBank/DDBJ databases">
        <title>Connecting structure to function with the recovery of over 1000 high-quality activated sludge metagenome-assembled genomes encoding full-length rRNA genes using long-read sequencing.</title>
        <authorList>
            <person name="Singleton C.M."/>
            <person name="Petriglieri F."/>
            <person name="Kristensen J.M."/>
            <person name="Kirkegaard R.H."/>
            <person name="Michaelsen T.Y."/>
            <person name="Andersen M.H."/>
            <person name="Karst S.M."/>
            <person name="Dueholm M.S."/>
            <person name="Nielsen P.H."/>
            <person name="Albertsen M."/>
        </authorList>
    </citation>
    <scope>NUCLEOTIDE SEQUENCE [LARGE SCALE GENOMIC DNA]</scope>
    <source>
        <strain evidence="7">Ribe_18-Q3-R11-54_MAXAC.273</strain>
    </source>
</reference>
<protein>
    <submittedName>
        <fullName evidence="7">ATP-binding cassette domain-containing protein</fullName>
    </submittedName>
</protein>
<dbReference type="PROSITE" id="PS50893">
    <property type="entry name" value="ABC_TRANSPORTER_2"/>
    <property type="match status" value="1"/>
</dbReference>
<evidence type="ECO:0000256" key="1">
    <source>
        <dbReference type="ARBA" id="ARBA00005417"/>
    </source>
</evidence>
<gene>
    <name evidence="7" type="ORF">IPP15_14315</name>
</gene>
<organism evidence="7 8">
    <name type="scientific">Candidatus Opimibacter skivensis</name>
    <dbReference type="NCBI Taxonomy" id="2982028"/>
    <lineage>
        <taxon>Bacteria</taxon>
        <taxon>Pseudomonadati</taxon>
        <taxon>Bacteroidota</taxon>
        <taxon>Saprospiria</taxon>
        <taxon>Saprospirales</taxon>
        <taxon>Saprospiraceae</taxon>
        <taxon>Candidatus Opimibacter</taxon>
    </lineage>
</organism>
<dbReference type="InterPro" id="IPR017871">
    <property type="entry name" value="ABC_transporter-like_CS"/>
</dbReference>
<sequence>MSILRLDKVTKRFKDHLAVDEVSFEVEQGTIFGMLGPNGAGKTTTIRIITTIMGPDSGQVYFQGELLNKKHPSLMGYLPEERGLYKRMKVGAHLIYLAQLRGLSVADATRKCKEMLDRFEALDWWNKKIEELSKGMQQKIQFIATIVHDPVLIILDEPFTGLDPINSSMIQDEIFRLRDKGTTIIFSTHRMEQVEEMCENIILINQGKNILQGNVKEIRNKYKEHLYKISYSGDLPKQFTDGLELVKSEDHTATFRIPNQGTPNVLLQYLINSGCQIHSFHEILPSINEIFIRQVKGISHE</sequence>
<evidence type="ECO:0000259" key="6">
    <source>
        <dbReference type="PROSITE" id="PS50893"/>
    </source>
</evidence>
<dbReference type="Proteomes" id="UP000808337">
    <property type="component" value="Unassembled WGS sequence"/>
</dbReference>
<dbReference type="InterPro" id="IPR050763">
    <property type="entry name" value="ABC_transporter_ATP-binding"/>
</dbReference>
<evidence type="ECO:0000256" key="3">
    <source>
        <dbReference type="ARBA" id="ARBA00022458"/>
    </source>
</evidence>
<evidence type="ECO:0000256" key="5">
    <source>
        <dbReference type="ARBA" id="ARBA00022840"/>
    </source>
</evidence>
<dbReference type="InterPro" id="IPR025302">
    <property type="entry name" value="DrrA1/2-like_C"/>
</dbReference>
<dbReference type="GO" id="GO:0016887">
    <property type="term" value="F:ATP hydrolysis activity"/>
    <property type="evidence" value="ECO:0007669"/>
    <property type="project" value="InterPro"/>
</dbReference>
<name>A0A9D7SUW4_9BACT</name>
<keyword evidence="4" id="KW-0547">Nucleotide-binding</keyword>
<keyword evidence="5 7" id="KW-0067">ATP-binding</keyword>
<dbReference type="Gene3D" id="3.40.50.300">
    <property type="entry name" value="P-loop containing nucleotide triphosphate hydrolases"/>
    <property type="match status" value="1"/>
</dbReference>
<dbReference type="Pfam" id="PF13732">
    <property type="entry name" value="DrrA1-3_C"/>
    <property type="match status" value="1"/>
</dbReference>
<evidence type="ECO:0000313" key="7">
    <source>
        <dbReference type="EMBL" id="MBK9983537.1"/>
    </source>
</evidence>
<dbReference type="InterPro" id="IPR027417">
    <property type="entry name" value="P-loop_NTPase"/>
</dbReference>
<accession>A0A9D7SUW4</accession>
<keyword evidence="2" id="KW-0813">Transport</keyword>
<dbReference type="Pfam" id="PF00005">
    <property type="entry name" value="ABC_tran"/>
    <property type="match status" value="1"/>
</dbReference>
<dbReference type="InterPro" id="IPR003593">
    <property type="entry name" value="AAA+_ATPase"/>
</dbReference>
<comment type="caution">
    <text evidence="7">The sequence shown here is derived from an EMBL/GenBank/DDBJ whole genome shotgun (WGS) entry which is preliminary data.</text>
</comment>
<dbReference type="SUPFAM" id="SSF52540">
    <property type="entry name" value="P-loop containing nucleoside triphosphate hydrolases"/>
    <property type="match status" value="1"/>
</dbReference>
<proteinExistence type="inferred from homology"/>